<accession>A0A317C4A9</accession>
<name>A0A317C4A9_9GAMM</name>
<dbReference type="EMBL" id="QGKL01000042">
    <property type="protein sequence ID" value="PWQ93444.1"/>
    <property type="molecule type" value="Genomic_DNA"/>
</dbReference>
<evidence type="ECO:0000313" key="1">
    <source>
        <dbReference type="EMBL" id="PWQ93444.1"/>
    </source>
</evidence>
<dbReference type="Pfam" id="PF19649">
    <property type="entry name" value="DUF6152"/>
    <property type="match status" value="1"/>
</dbReference>
<proteinExistence type="predicted"/>
<dbReference type="OrthoDB" id="6896283at2"/>
<gene>
    <name evidence="1" type="ORF">DKT75_17600</name>
</gene>
<protein>
    <submittedName>
        <fullName evidence="1">Uncharacterized protein</fullName>
    </submittedName>
</protein>
<reference evidence="1 2" key="1">
    <citation type="submission" date="2018-05" db="EMBL/GenBank/DDBJ databases">
        <title>Leucothrix arctica sp. nov., isolated from Arctic seawater.</title>
        <authorList>
            <person name="Choi A."/>
            <person name="Baek K."/>
        </authorList>
    </citation>
    <scope>NUCLEOTIDE SEQUENCE [LARGE SCALE GENOMIC DNA]</scope>
    <source>
        <strain evidence="1 2">IMCC9719</strain>
    </source>
</reference>
<sequence length="364" mass="40017">MQKKIITGAISVLASMAIIPSVSFGHHGVNGQFDLSKTLEKTGTVTRVRFVNPHSYVYFDVKDDAGKVANWRCELRSGSLLKRKGWKKELFSKGTEIKIAGSPARKEPTTCYTDTVTFSDGRMLSRYGSFDKSGKIVNPKLDAAALEAAAKKAGATLNVPDLSGNWGEPVADGPPVAYGVGRPPAYELTQAAKDVGNKWTSADNPRFNCKPTNIILDYRFDQMINKFEQSATEITLTYGFMDVVRKIHLDGKFPDKIEPTLAGYSVGTWKDGKLEVKTKGFAEGFIAVIGGRSKASIPHSDQMEVAETFYIDDKGELVREYTMTDPVYLAKPFSHLNKSVKTTDAFESFACDDLTVEEGFTEKS</sequence>
<dbReference type="Proteomes" id="UP000245506">
    <property type="component" value="Unassembled WGS sequence"/>
</dbReference>
<organism evidence="1 2">
    <name type="scientific">Leucothrix arctica</name>
    <dbReference type="NCBI Taxonomy" id="1481894"/>
    <lineage>
        <taxon>Bacteria</taxon>
        <taxon>Pseudomonadati</taxon>
        <taxon>Pseudomonadota</taxon>
        <taxon>Gammaproteobacteria</taxon>
        <taxon>Thiotrichales</taxon>
        <taxon>Thiotrichaceae</taxon>
        <taxon>Leucothrix</taxon>
    </lineage>
</organism>
<dbReference type="AlphaFoldDB" id="A0A317C4A9"/>
<dbReference type="RefSeq" id="WP_109825234.1">
    <property type="nucleotide sequence ID" value="NZ_QGKL01000042.1"/>
</dbReference>
<comment type="caution">
    <text evidence="1">The sequence shown here is derived from an EMBL/GenBank/DDBJ whole genome shotgun (WGS) entry which is preliminary data.</text>
</comment>
<evidence type="ECO:0000313" key="2">
    <source>
        <dbReference type="Proteomes" id="UP000245506"/>
    </source>
</evidence>
<keyword evidence="2" id="KW-1185">Reference proteome</keyword>
<dbReference type="InterPro" id="IPR046150">
    <property type="entry name" value="DUF6152"/>
</dbReference>